<evidence type="ECO:0000256" key="1">
    <source>
        <dbReference type="SAM" id="MobiDB-lite"/>
    </source>
</evidence>
<reference evidence="3" key="1">
    <citation type="journal article" date="2019" name="Sci. Rep.">
        <title>Draft genome of Tanacetum cinerariifolium, the natural source of mosquito coil.</title>
        <authorList>
            <person name="Yamashiro T."/>
            <person name="Shiraishi A."/>
            <person name="Satake H."/>
            <person name="Nakayama K."/>
        </authorList>
    </citation>
    <scope>NUCLEOTIDE SEQUENCE</scope>
</reference>
<name>A0A6L2KC70_TANCI</name>
<sequence>MHMVPTAVLPQSKSVFPTTARPVSAALPNLLVTRHRHAHHVLTKSNSPFRKHLPRSPSSRTSNSPPRVTAVKALVVSAAQGLHRGYVAFGGNPKGGNITGKGRIKAGKLDFDDVYFVKELKFNLFSVSQIKSREEVAPTYVLFPVWSDGSTNPQNNDINALFDRKEHDGDPKQSDSVVILSSSSSAHTQKQVDKTENQNKGKSPVKSLTLYRDLNVEFEDCSNNSSNEVNAAGSLIPTVEHPFINSTNIFSADGPSNTAVSLTYEKSSFIDDSTSPHDPDMPDLEDINYSNDKDAIGAEADLNNLESSIPFSPIPTTKIHKDHPISQIIGDLSLTIQTRSMARVVKDQGFMVYQMDVKSTFLYGTIKEEVYMCQPLGFEDPDHPDKVYKVVKAFYGLHQAPRAWYETLATYLLENGFQRGTIDQTLFIKKQKGIFCWFAGKLASTPIDTKKPLLKDLDGEDIDVHTYRSMIGSLMYLTSSRLDIMFAACACTYFQVTPKASHLHTVKRIFRYLKGKPHLGLWYPKDSPFDLVAYSDSDYAEAKYVAAASGYAQVLWIQNQLLDYGYNFMHTITRRTRKFFTGLDRMGYEKPSTKLTFYKAFFSSQWKFLIHTVLQSLSAKRTSWNEFSSAMAFAVICLSTGRKFNFSKYIFESLVRNVDSSCKFYMYPRVGKGFLEVETPLFEGMLIVRENVEEDIRERQVLDDAAVTAAQHSVTTAMEEDIQEQNEDVELMGEKEVEKKVEKAKDITVSTASVTILAAEPQVPAATPTVVPVAIAYTKRQKRNHVKQKPKEDKSVQRYQVMKKRPQMEAQARKNMITYLKNTAGFRLDYFKGISYNDIRPIFEAMFNTNIEFLLKSKEKIEEEDNRAIESINETLSQKVAKRRKLNEEVKKC</sequence>
<dbReference type="PANTHER" id="PTHR11439">
    <property type="entry name" value="GAG-POL-RELATED RETROTRANSPOSON"/>
    <property type="match status" value="1"/>
</dbReference>
<feature type="compositionally biased region" description="Basic and acidic residues" evidence="1">
    <location>
        <begin position="162"/>
        <end position="173"/>
    </location>
</feature>
<comment type="caution">
    <text evidence="3">The sequence shown here is derived from an EMBL/GenBank/DDBJ whole genome shotgun (WGS) entry which is preliminary data.</text>
</comment>
<organism evidence="3">
    <name type="scientific">Tanacetum cinerariifolium</name>
    <name type="common">Dalmatian daisy</name>
    <name type="synonym">Chrysanthemum cinerariifolium</name>
    <dbReference type="NCBI Taxonomy" id="118510"/>
    <lineage>
        <taxon>Eukaryota</taxon>
        <taxon>Viridiplantae</taxon>
        <taxon>Streptophyta</taxon>
        <taxon>Embryophyta</taxon>
        <taxon>Tracheophyta</taxon>
        <taxon>Spermatophyta</taxon>
        <taxon>Magnoliopsida</taxon>
        <taxon>eudicotyledons</taxon>
        <taxon>Gunneridae</taxon>
        <taxon>Pentapetalae</taxon>
        <taxon>asterids</taxon>
        <taxon>campanulids</taxon>
        <taxon>Asterales</taxon>
        <taxon>Asteraceae</taxon>
        <taxon>Asteroideae</taxon>
        <taxon>Anthemideae</taxon>
        <taxon>Anthemidinae</taxon>
        <taxon>Tanacetum</taxon>
    </lineage>
</organism>
<proteinExistence type="predicted"/>
<dbReference type="EMBL" id="BKCJ010002213">
    <property type="protein sequence ID" value="GEU47043.1"/>
    <property type="molecule type" value="Genomic_DNA"/>
</dbReference>
<feature type="domain" description="Reverse transcriptase Ty1/copia-type" evidence="2">
    <location>
        <begin position="346"/>
        <end position="430"/>
    </location>
</feature>
<gene>
    <name evidence="3" type="ORF">Tci_019021</name>
</gene>
<dbReference type="AlphaFoldDB" id="A0A6L2KC70"/>
<feature type="compositionally biased region" description="Low complexity" evidence="1">
    <location>
        <begin position="55"/>
        <end position="67"/>
    </location>
</feature>
<feature type="compositionally biased region" description="Low complexity" evidence="1">
    <location>
        <begin position="174"/>
        <end position="185"/>
    </location>
</feature>
<evidence type="ECO:0000313" key="3">
    <source>
        <dbReference type="EMBL" id="GEU47043.1"/>
    </source>
</evidence>
<accession>A0A6L2KC70</accession>
<evidence type="ECO:0000259" key="2">
    <source>
        <dbReference type="Pfam" id="PF07727"/>
    </source>
</evidence>
<feature type="compositionally biased region" description="Basic and acidic residues" evidence="1">
    <location>
        <begin position="190"/>
        <end position="199"/>
    </location>
</feature>
<dbReference type="PANTHER" id="PTHR11439:SF509">
    <property type="entry name" value="RNA-DIRECTED DNA POLYMERASE"/>
    <property type="match status" value="1"/>
</dbReference>
<protein>
    <recommendedName>
        <fullName evidence="2">Reverse transcriptase Ty1/copia-type domain-containing protein</fullName>
    </recommendedName>
</protein>
<feature type="region of interest" description="Disordered" evidence="1">
    <location>
        <begin position="156"/>
        <end position="206"/>
    </location>
</feature>
<feature type="region of interest" description="Disordered" evidence="1">
    <location>
        <begin position="41"/>
        <end position="67"/>
    </location>
</feature>
<dbReference type="Pfam" id="PF07727">
    <property type="entry name" value="RVT_2"/>
    <property type="match status" value="1"/>
</dbReference>
<dbReference type="InterPro" id="IPR013103">
    <property type="entry name" value="RVT_2"/>
</dbReference>